<evidence type="ECO:0000313" key="3">
    <source>
        <dbReference type="Proteomes" id="UP000239800"/>
    </source>
</evidence>
<keyword evidence="1" id="KW-0472">Membrane</keyword>
<accession>A0A2S7KTW2</accession>
<name>A0A2S7KTW2_9FLAO</name>
<reference evidence="2 3" key="1">
    <citation type="submission" date="2016-11" db="EMBL/GenBank/DDBJ databases">
        <title>Trade-off between light-utilization and light-protection in marine flavobacteria.</title>
        <authorList>
            <person name="Kumagai Y."/>
        </authorList>
    </citation>
    <scope>NUCLEOTIDE SEQUENCE [LARGE SCALE GENOMIC DNA]</scope>
    <source>
        <strain evidence="2 3">NBRC 107741</strain>
    </source>
</reference>
<protein>
    <submittedName>
        <fullName evidence="2">Uncharacterized protein</fullName>
    </submittedName>
</protein>
<dbReference type="AlphaFoldDB" id="A0A2S7KTW2"/>
<evidence type="ECO:0000256" key="1">
    <source>
        <dbReference type="SAM" id="Phobius"/>
    </source>
</evidence>
<dbReference type="Proteomes" id="UP000239800">
    <property type="component" value="Unassembled WGS sequence"/>
</dbReference>
<comment type="caution">
    <text evidence="2">The sequence shown here is derived from an EMBL/GenBank/DDBJ whole genome shotgun (WGS) entry which is preliminary data.</text>
</comment>
<evidence type="ECO:0000313" key="2">
    <source>
        <dbReference type="EMBL" id="PQB06082.1"/>
    </source>
</evidence>
<gene>
    <name evidence="2" type="ORF">BST85_13045</name>
</gene>
<proteinExistence type="predicted"/>
<keyword evidence="1" id="KW-1133">Transmembrane helix</keyword>
<dbReference type="EMBL" id="MQUB01000001">
    <property type="protein sequence ID" value="PQB06082.1"/>
    <property type="molecule type" value="Genomic_DNA"/>
</dbReference>
<keyword evidence="3" id="KW-1185">Reference proteome</keyword>
<keyword evidence="1" id="KW-0812">Transmembrane</keyword>
<organism evidence="2 3">
    <name type="scientific">Aureitalea marina</name>
    <dbReference type="NCBI Taxonomy" id="930804"/>
    <lineage>
        <taxon>Bacteria</taxon>
        <taxon>Pseudomonadati</taxon>
        <taxon>Bacteroidota</taxon>
        <taxon>Flavobacteriia</taxon>
        <taxon>Flavobacteriales</taxon>
        <taxon>Flavobacteriaceae</taxon>
        <taxon>Aureitalea</taxon>
    </lineage>
</organism>
<sequence>MADFIVPGNLKSADIVEVQKEIQRYYNAGGNYHYSYKVVTPEDIFQVSEDFAAQVEEQDNIEYAISPVFKEVNWYRSDPSARKSFHSLRLASGLILPILCMFSIFMLVRYNKKLGKVDFILKALLIGDLILLIT</sequence>
<feature type="transmembrane region" description="Helical" evidence="1">
    <location>
        <begin position="90"/>
        <end position="108"/>
    </location>
</feature>